<evidence type="ECO:0000313" key="1">
    <source>
        <dbReference type="EMBL" id="MBX55755.1"/>
    </source>
</evidence>
<reference evidence="1" key="1">
    <citation type="submission" date="2018-02" db="EMBL/GenBank/DDBJ databases">
        <title>Rhizophora mucronata_Transcriptome.</title>
        <authorList>
            <person name="Meera S.P."/>
            <person name="Sreeshan A."/>
            <person name="Augustine A."/>
        </authorList>
    </citation>
    <scope>NUCLEOTIDE SEQUENCE</scope>
    <source>
        <tissue evidence="1">Leaf</tissue>
    </source>
</reference>
<dbReference type="EMBL" id="GGEC01075271">
    <property type="protein sequence ID" value="MBX55755.1"/>
    <property type="molecule type" value="Transcribed_RNA"/>
</dbReference>
<accession>A0A2P2PM66</accession>
<name>A0A2P2PM66_RHIMU</name>
<sequence length="44" mass="5246">MQQRKPSVPDMNFASFETNHDLLTCQFVVSKHCFWPEPLPRRRA</sequence>
<dbReference type="AlphaFoldDB" id="A0A2P2PM66"/>
<proteinExistence type="predicted"/>
<protein>
    <submittedName>
        <fullName evidence="1">Uncharacterized protein</fullName>
    </submittedName>
</protein>
<organism evidence="1">
    <name type="scientific">Rhizophora mucronata</name>
    <name type="common">Asiatic mangrove</name>
    <dbReference type="NCBI Taxonomy" id="61149"/>
    <lineage>
        <taxon>Eukaryota</taxon>
        <taxon>Viridiplantae</taxon>
        <taxon>Streptophyta</taxon>
        <taxon>Embryophyta</taxon>
        <taxon>Tracheophyta</taxon>
        <taxon>Spermatophyta</taxon>
        <taxon>Magnoliopsida</taxon>
        <taxon>eudicotyledons</taxon>
        <taxon>Gunneridae</taxon>
        <taxon>Pentapetalae</taxon>
        <taxon>rosids</taxon>
        <taxon>fabids</taxon>
        <taxon>Malpighiales</taxon>
        <taxon>Rhizophoraceae</taxon>
        <taxon>Rhizophora</taxon>
    </lineage>
</organism>